<feature type="region of interest" description="Disordered" evidence="1">
    <location>
        <begin position="1"/>
        <end position="83"/>
    </location>
</feature>
<evidence type="ECO:0000313" key="4">
    <source>
        <dbReference type="Proteomes" id="UP001565368"/>
    </source>
</evidence>
<keyword evidence="4" id="KW-1185">Reference proteome</keyword>
<feature type="compositionally biased region" description="Low complexity" evidence="1">
    <location>
        <begin position="11"/>
        <end position="26"/>
    </location>
</feature>
<organism evidence="3 4">
    <name type="scientific">Vanrija albida</name>
    <dbReference type="NCBI Taxonomy" id="181172"/>
    <lineage>
        <taxon>Eukaryota</taxon>
        <taxon>Fungi</taxon>
        <taxon>Dikarya</taxon>
        <taxon>Basidiomycota</taxon>
        <taxon>Agaricomycotina</taxon>
        <taxon>Tremellomycetes</taxon>
        <taxon>Trichosporonales</taxon>
        <taxon>Trichosporonaceae</taxon>
        <taxon>Vanrija</taxon>
    </lineage>
</organism>
<gene>
    <name evidence="3" type="ORF">Q8F55_005048</name>
</gene>
<proteinExistence type="predicted"/>
<dbReference type="EMBL" id="JBBXJM010000004">
    <property type="protein sequence ID" value="KAL1408242.1"/>
    <property type="molecule type" value="Genomic_DNA"/>
</dbReference>
<reference evidence="3 4" key="1">
    <citation type="submission" date="2023-08" db="EMBL/GenBank/DDBJ databases">
        <title>Annotated Genome Sequence of Vanrija albida AlHP1.</title>
        <authorList>
            <person name="Herzog R."/>
        </authorList>
    </citation>
    <scope>NUCLEOTIDE SEQUENCE [LARGE SCALE GENOMIC DNA]</scope>
    <source>
        <strain evidence="3 4">AlHP1</strain>
    </source>
</reference>
<evidence type="ECO:0000313" key="3">
    <source>
        <dbReference type="EMBL" id="KAL1408242.1"/>
    </source>
</evidence>
<keyword evidence="2" id="KW-0472">Membrane</keyword>
<name>A0ABR3Q113_9TREE</name>
<dbReference type="RefSeq" id="XP_069208186.1">
    <property type="nucleotide sequence ID" value="XM_069353544.1"/>
</dbReference>
<evidence type="ECO:0000256" key="1">
    <source>
        <dbReference type="SAM" id="MobiDB-lite"/>
    </source>
</evidence>
<comment type="caution">
    <text evidence="3">The sequence shown here is derived from an EMBL/GenBank/DDBJ whole genome shotgun (WGS) entry which is preliminary data.</text>
</comment>
<keyword evidence="2" id="KW-1133">Transmembrane helix</keyword>
<keyword evidence="2" id="KW-0812">Transmembrane</keyword>
<feature type="compositionally biased region" description="Basic and acidic residues" evidence="1">
    <location>
        <begin position="66"/>
        <end position="83"/>
    </location>
</feature>
<sequence>MPVTFAPGPHPSSARRASASSPYPGRLMTSLVPQDLPTPPRKKRASSSSSSPTTPERAPPPPSPRALDDPFTDDRNTMSIPPRRESVACYERACRAACSPQAEFSVPYTDETEQAARSPRASSRDPERQPLLGEDDESPRAVQWQVNALIALAILIITAVILGVFRLVEG</sequence>
<feature type="compositionally biased region" description="Low complexity" evidence="1">
    <location>
        <begin position="46"/>
        <end position="56"/>
    </location>
</feature>
<dbReference type="GeneID" id="95986091"/>
<feature type="transmembrane region" description="Helical" evidence="2">
    <location>
        <begin position="148"/>
        <end position="168"/>
    </location>
</feature>
<protein>
    <submittedName>
        <fullName evidence="3">Uncharacterized protein</fullName>
    </submittedName>
</protein>
<evidence type="ECO:0000256" key="2">
    <source>
        <dbReference type="SAM" id="Phobius"/>
    </source>
</evidence>
<dbReference type="Proteomes" id="UP001565368">
    <property type="component" value="Unassembled WGS sequence"/>
</dbReference>
<accession>A0ABR3Q113</accession>
<feature type="region of interest" description="Disordered" evidence="1">
    <location>
        <begin position="101"/>
        <end position="138"/>
    </location>
</feature>